<evidence type="ECO:0000256" key="2">
    <source>
        <dbReference type="SAM" id="Phobius"/>
    </source>
</evidence>
<keyword evidence="2" id="KW-0472">Membrane</keyword>
<keyword evidence="4" id="KW-1185">Reference proteome</keyword>
<comment type="caution">
    <text evidence="3">The sequence shown here is derived from an EMBL/GenBank/DDBJ whole genome shotgun (WGS) entry which is preliminary data.</text>
</comment>
<dbReference type="InterPro" id="IPR008621">
    <property type="entry name" value="Cbb3-typ_cyt_oxidase_comp"/>
</dbReference>
<evidence type="ECO:0000256" key="1">
    <source>
        <dbReference type="SAM" id="MobiDB-lite"/>
    </source>
</evidence>
<gene>
    <name evidence="3" type="ORF">G8770_00710</name>
</gene>
<reference evidence="3" key="1">
    <citation type="submission" date="2020-03" db="EMBL/GenBank/DDBJ databases">
        <authorList>
            <person name="Guo F."/>
        </authorList>
    </citation>
    <scope>NUCLEOTIDE SEQUENCE</scope>
    <source>
        <strain evidence="3">JCM 30134</strain>
    </source>
</reference>
<dbReference type="Pfam" id="PF05545">
    <property type="entry name" value="FixQ"/>
    <property type="match status" value="1"/>
</dbReference>
<feature type="transmembrane region" description="Helical" evidence="2">
    <location>
        <begin position="6"/>
        <end position="26"/>
    </location>
</feature>
<evidence type="ECO:0000313" key="3">
    <source>
        <dbReference type="EMBL" id="NHO64065.1"/>
    </source>
</evidence>
<dbReference type="RefSeq" id="WP_167180723.1">
    <property type="nucleotide sequence ID" value="NZ_JAAONZ010000001.1"/>
</dbReference>
<dbReference type="Proteomes" id="UP000787472">
    <property type="component" value="Unassembled WGS sequence"/>
</dbReference>
<sequence length="65" mass="7324">MDINDFRSLSTVLVFIAFMGVCWWAFSPSRKKQFDEAANLPFSDDEINSSGDSIKSSGDDKKKQD</sequence>
<proteinExistence type="predicted"/>
<feature type="region of interest" description="Disordered" evidence="1">
    <location>
        <begin position="42"/>
        <end position="65"/>
    </location>
</feature>
<organism evidence="3 4">
    <name type="scientific">Pseudomaricurvus hydrocarbonicus</name>
    <dbReference type="NCBI Taxonomy" id="1470433"/>
    <lineage>
        <taxon>Bacteria</taxon>
        <taxon>Pseudomonadati</taxon>
        <taxon>Pseudomonadota</taxon>
        <taxon>Gammaproteobacteria</taxon>
        <taxon>Cellvibrionales</taxon>
        <taxon>Cellvibrionaceae</taxon>
        <taxon>Pseudomaricurvus</taxon>
    </lineage>
</organism>
<name>A0A9E5JSZ3_9GAMM</name>
<protein>
    <submittedName>
        <fullName evidence="3">Cbb3-type cytochrome c oxidase subunit 3</fullName>
    </submittedName>
</protein>
<keyword evidence="2" id="KW-1133">Transmembrane helix</keyword>
<dbReference type="EMBL" id="JAAONZ010000001">
    <property type="protein sequence ID" value="NHO64065.1"/>
    <property type="molecule type" value="Genomic_DNA"/>
</dbReference>
<dbReference type="AlphaFoldDB" id="A0A9E5JSZ3"/>
<evidence type="ECO:0000313" key="4">
    <source>
        <dbReference type="Proteomes" id="UP000787472"/>
    </source>
</evidence>
<keyword evidence="2" id="KW-0812">Transmembrane</keyword>
<accession>A0A9E5JSZ3</accession>
<dbReference type="CDD" id="cd01324">
    <property type="entry name" value="cbb3_Oxidase_CcoQ"/>
    <property type="match status" value="1"/>
</dbReference>